<dbReference type="PANTHER" id="PTHR46069">
    <property type="entry name" value="TUBULIN TYROSINE LIGASE"/>
    <property type="match status" value="1"/>
</dbReference>
<sequence>MIFQLRYNTKLSESLNNSKDYYSMQNTKWVAPRPNQHRLEHLQFTQRNKPRAKQYPQEMLLCLVSKGLVPIEKQRIANLQSHDTSCNYKDVTSEIKQENHPYYASKLNPSMSEVERCNQIKQPHRKQKTVRPQIRTQSKDKDPIETSTSKSCKLVSPMINRSDQKKNVKRSESKDNNDKIGRTSSTPFIHKTMQNENLTSRSGSPNQRSSSKKTKTQKLNIQPKLTQINERRYTQNHQEPHVQPQTNQKMAESTEKKLQVKRKKRQLQTTQQQQILQQQNSQKDKLNQKHTSYRCFINKINFSNNQCIQSPLKMDVPAYYFYVGKGNNGSLLKNLFRQRWWWQEVESLDVSKVNMAWTQLKQNACIECLPTFNMPTNDTNYNNDSFIQSIEDTVVESSDSELDIHVKPRSVPVLSVNQQLRQSIQSKKRLQISNLNQLKRIFNQVDLHKILNYMEENNQWDSQIVFSDCTEKLLMTIKGLQTTIQQESKNYKMHNHMQDNWHLGNKKALFYNMRNYFKIIKEDYTKYIPITFHIQKGMTDTEYFKFVDYYNKRQEEIKELERKLQLEYRRDKRSKPISLWIVKPGECTNRGNGITVCQDLQEINKILNEEQPDGRQRTYIVQQYIENPFLYNKRKFDIRCYMLLTSQNGIFKGYWYQEGYIRTSSKEFTTKCLNKYIHLTNDAVQSKDEDYGKFEFGNKISFLEYQRYLDTYHPQSKFNFFIDIYPKMKNVALDLMKASYGKIDPQRRSNSFELFGLDFMIDDNFKLWLIEANTNPCLELSCPLLSRIIPAMVENLFRIAIDPIFPPPYFEEWPQNKKLFIPDNVLENNRFELIFDELIEKKSMINLYRDSKVEQDCFKIEEEEEEEEKD</sequence>
<evidence type="ECO:0000313" key="2">
    <source>
        <dbReference type="EMBL" id="CAD8162346.1"/>
    </source>
</evidence>
<protein>
    <recommendedName>
        <fullName evidence="4">Tubulin-tyrosine ligase family protein</fullName>
    </recommendedName>
</protein>
<proteinExistence type="predicted"/>
<dbReference type="OrthoDB" id="290395at2759"/>
<feature type="compositionally biased region" description="Polar residues" evidence="1">
    <location>
        <begin position="182"/>
        <end position="199"/>
    </location>
</feature>
<accession>A0A8S1UI58</accession>
<feature type="compositionally biased region" description="Basic and acidic residues" evidence="1">
    <location>
        <begin position="162"/>
        <end position="181"/>
    </location>
</feature>
<feature type="compositionally biased region" description="Low complexity" evidence="1">
    <location>
        <begin position="200"/>
        <end position="209"/>
    </location>
</feature>
<feature type="region of interest" description="Disordered" evidence="1">
    <location>
        <begin position="236"/>
        <end position="255"/>
    </location>
</feature>
<name>A0A8S1UI58_PAROT</name>
<feature type="compositionally biased region" description="Polar residues" evidence="1">
    <location>
        <begin position="217"/>
        <end position="226"/>
    </location>
</feature>
<gene>
    <name evidence="2" type="ORF">POCTA_138.1.T0410205</name>
</gene>
<dbReference type="InterPro" id="IPR004344">
    <property type="entry name" value="TTL/TTLL_fam"/>
</dbReference>
<organism evidence="2 3">
    <name type="scientific">Paramecium octaurelia</name>
    <dbReference type="NCBI Taxonomy" id="43137"/>
    <lineage>
        <taxon>Eukaryota</taxon>
        <taxon>Sar</taxon>
        <taxon>Alveolata</taxon>
        <taxon>Ciliophora</taxon>
        <taxon>Intramacronucleata</taxon>
        <taxon>Oligohymenophorea</taxon>
        <taxon>Peniculida</taxon>
        <taxon>Parameciidae</taxon>
        <taxon>Paramecium</taxon>
    </lineage>
</organism>
<comment type="caution">
    <text evidence="2">The sequence shown here is derived from an EMBL/GenBank/DDBJ whole genome shotgun (WGS) entry which is preliminary data.</text>
</comment>
<evidence type="ECO:0008006" key="4">
    <source>
        <dbReference type="Google" id="ProtNLM"/>
    </source>
</evidence>
<evidence type="ECO:0000256" key="1">
    <source>
        <dbReference type="SAM" id="MobiDB-lite"/>
    </source>
</evidence>
<dbReference type="Pfam" id="PF03133">
    <property type="entry name" value="TTL"/>
    <property type="match status" value="1"/>
</dbReference>
<dbReference type="EMBL" id="CAJJDP010000041">
    <property type="protein sequence ID" value="CAD8162346.1"/>
    <property type="molecule type" value="Genomic_DNA"/>
</dbReference>
<dbReference type="Proteomes" id="UP000683925">
    <property type="component" value="Unassembled WGS sequence"/>
</dbReference>
<reference evidence="2" key="1">
    <citation type="submission" date="2021-01" db="EMBL/GenBank/DDBJ databases">
        <authorList>
            <consortium name="Genoscope - CEA"/>
            <person name="William W."/>
        </authorList>
    </citation>
    <scope>NUCLEOTIDE SEQUENCE</scope>
</reference>
<dbReference type="PROSITE" id="PS51221">
    <property type="entry name" value="TTL"/>
    <property type="match status" value="1"/>
</dbReference>
<feature type="compositionally biased region" description="Low complexity" evidence="1">
    <location>
        <begin position="267"/>
        <end position="281"/>
    </location>
</feature>
<dbReference type="AlphaFoldDB" id="A0A8S1UI58"/>
<evidence type="ECO:0000313" key="3">
    <source>
        <dbReference type="Proteomes" id="UP000683925"/>
    </source>
</evidence>
<keyword evidence="3" id="KW-1185">Reference proteome</keyword>
<feature type="region of interest" description="Disordered" evidence="1">
    <location>
        <begin position="119"/>
        <end position="226"/>
    </location>
</feature>
<dbReference type="PANTHER" id="PTHR46069:SF1">
    <property type="entry name" value="CHROMOSOME UNDETERMINED SCAFFOLD_125, WHOLE GENOME SHOTGUN SEQUENCE"/>
    <property type="match status" value="1"/>
</dbReference>
<feature type="region of interest" description="Disordered" evidence="1">
    <location>
        <begin position="263"/>
        <end position="287"/>
    </location>
</feature>
<dbReference type="OMA" id="ITFHIQK"/>